<dbReference type="PANTHER" id="PTHR43788">
    <property type="entry name" value="DNA2/NAM7 HELICASE FAMILY MEMBER"/>
    <property type="match status" value="1"/>
</dbReference>
<dbReference type="InterPro" id="IPR027417">
    <property type="entry name" value="P-loop_NTPase"/>
</dbReference>
<keyword evidence="3" id="KW-0378">Hydrolase</keyword>
<evidence type="ECO:0000313" key="11">
    <source>
        <dbReference type="Proteomes" id="UP000198520"/>
    </source>
</evidence>
<dbReference type="Pfam" id="PF13086">
    <property type="entry name" value="AAA_11"/>
    <property type="match status" value="2"/>
</dbReference>
<evidence type="ECO:0000313" key="10">
    <source>
        <dbReference type="EMBL" id="SFF11158.1"/>
    </source>
</evidence>
<dbReference type="STRING" id="285351.SAMN04488035_1655"/>
<evidence type="ECO:0000256" key="1">
    <source>
        <dbReference type="ARBA" id="ARBA00007913"/>
    </source>
</evidence>
<evidence type="ECO:0000256" key="3">
    <source>
        <dbReference type="ARBA" id="ARBA00022801"/>
    </source>
</evidence>
<evidence type="ECO:0008006" key="12">
    <source>
        <dbReference type="Google" id="ProtNLM"/>
    </source>
</evidence>
<dbReference type="GO" id="GO:0004386">
    <property type="term" value="F:helicase activity"/>
    <property type="evidence" value="ECO:0007669"/>
    <property type="project" value="UniProtKB-KW"/>
</dbReference>
<evidence type="ECO:0000256" key="4">
    <source>
        <dbReference type="ARBA" id="ARBA00022806"/>
    </source>
</evidence>
<organism evidence="10 11">
    <name type="scientific">Flavimobilis marinus</name>
    <dbReference type="NCBI Taxonomy" id="285351"/>
    <lineage>
        <taxon>Bacteria</taxon>
        <taxon>Bacillati</taxon>
        <taxon>Actinomycetota</taxon>
        <taxon>Actinomycetes</taxon>
        <taxon>Micrococcales</taxon>
        <taxon>Jonesiaceae</taxon>
        <taxon>Flavimobilis</taxon>
    </lineage>
</organism>
<dbReference type="InterPro" id="IPR047187">
    <property type="entry name" value="SF1_C_Upf1"/>
</dbReference>
<dbReference type="Gene3D" id="3.40.960.10">
    <property type="entry name" value="VSR Endonuclease"/>
    <property type="match status" value="1"/>
</dbReference>
<dbReference type="AlphaFoldDB" id="A0A1I2G1Z7"/>
<feature type="domain" description="DNA2/NAM7 helicase helicase" evidence="8">
    <location>
        <begin position="366"/>
        <end position="462"/>
    </location>
</feature>
<name>A0A1I2G1Z7_9MICO</name>
<dbReference type="InterPro" id="IPR050534">
    <property type="entry name" value="Coronavir_polyprotein_1ab"/>
</dbReference>
<evidence type="ECO:0000256" key="2">
    <source>
        <dbReference type="ARBA" id="ARBA00022741"/>
    </source>
</evidence>
<dbReference type="InterPro" id="IPR041679">
    <property type="entry name" value="DNA2/NAM7-like_C"/>
</dbReference>
<evidence type="ECO:0000259" key="9">
    <source>
        <dbReference type="Pfam" id="PF13087"/>
    </source>
</evidence>
<evidence type="ECO:0000259" key="7">
    <source>
        <dbReference type="Pfam" id="PF04480"/>
    </source>
</evidence>
<reference evidence="11" key="1">
    <citation type="submission" date="2016-10" db="EMBL/GenBank/DDBJ databases">
        <authorList>
            <person name="Varghese N."/>
            <person name="Submissions S."/>
        </authorList>
    </citation>
    <scope>NUCLEOTIDE SEQUENCE [LARGE SCALE GENOMIC DNA]</scope>
    <source>
        <strain evidence="11">DSM 19083</strain>
    </source>
</reference>
<feature type="domain" description="DUF559" evidence="7">
    <location>
        <begin position="987"/>
        <end position="1060"/>
    </location>
</feature>
<keyword evidence="5" id="KW-0067">ATP-binding</keyword>
<evidence type="ECO:0000259" key="8">
    <source>
        <dbReference type="Pfam" id="PF13086"/>
    </source>
</evidence>
<dbReference type="InterPro" id="IPR041677">
    <property type="entry name" value="DNA2/NAM7_AAA_11"/>
</dbReference>
<dbReference type="SUPFAM" id="SSF52980">
    <property type="entry name" value="Restriction endonuclease-like"/>
    <property type="match status" value="1"/>
</dbReference>
<dbReference type="InterPro" id="IPR011335">
    <property type="entry name" value="Restrct_endonuc-II-like"/>
</dbReference>
<dbReference type="Pfam" id="PF04480">
    <property type="entry name" value="DUF559"/>
    <property type="match status" value="1"/>
</dbReference>
<feature type="region of interest" description="Disordered" evidence="6">
    <location>
        <begin position="88"/>
        <end position="115"/>
    </location>
</feature>
<evidence type="ECO:0000256" key="6">
    <source>
        <dbReference type="SAM" id="MobiDB-lite"/>
    </source>
</evidence>
<dbReference type="InterPro" id="IPR007569">
    <property type="entry name" value="DUF559"/>
</dbReference>
<accession>A0A1I2G1Z7</accession>
<dbReference type="SUPFAM" id="SSF52540">
    <property type="entry name" value="P-loop containing nucleoside triphosphate hydrolases"/>
    <property type="match status" value="1"/>
</dbReference>
<dbReference type="CDD" id="cd18808">
    <property type="entry name" value="SF1_C_Upf1"/>
    <property type="match status" value="1"/>
</dbReference>
<dbReference type="Pfam" id="PF13087">
    <property type="entry name" value="AAA_12"/>
    <property type="match status" value="1"/>
</dbReference>
<protein>
    <recommendedName>
        <fullName evidence="12">AAA domain-containing protein</fullName>
    </recommendedName>
</protein>
<evidence type="ECO:0000256" key="5">
    <source>
        <dbReference type="ARBA" id="ARBA00022840"/>
    </source>
</evidence>
<gene>
    <name evidence="10" type="ORF">SAMN04488035_1655</name>
</gene>
<dbReference type="EMBL" id="FONZ01000002">
    <property type="protein sequence ID" value="SFF11158.1"/>
    <property type="molecule type" value="Genomic_DNA"/>
</dbReference>
<feature type="domain" description="DNA2/NAM7 helicase helicase" evidence="8">
    <location>
        <begin position="660"/>
        <end position="712"/>
    </location>
</feature>
<dbReference type="Proteomes" id="UP000198520">
    <property type="component" value="Unassembled WGS sequence"/>
</dbReference>
<dbReference type="GO" id="GO:0005524">
    <property type="term" value="F:ATP binding"/>
    <property type="evidence" value="ECO:0007669"/>
    <property type="project" value="UniProtKB-KW"/>
</dbReference>
<sequence>MSASVRRSALPLKELREGADDRTWRQGWCSQRLVTGGLPVAERQIRLKYPSRCRRCRGPLAVGELATYNPATKYVACIRCPGEQARARPRDTQRSPLNCAHVPPQWTRDPAPDPGEQSWQRLVAYHRLAQLHASAHDPAPIGSDDWLALPGDDRDVVIGTCEGVLPSERTCSHLNATPPDGVTLLGWPALILPAANGQLGMVPLLVTGIALVRADGGTAAAPPTILPRDDRPYVNPALLSHPSVDPAISADLEAMFSDLPFGDVQAMEEVVGHVCTALGHPLQASREDSNRGLARPSRPGAYDVAVLIRASGSQQMTAGLVDELGTLRARTDWRRTAAAWLVEAPGGAAGVDEAERSTPVQVSGLELNDSQEQALTAALDRPLTVVTGPPGTGKSQLVAAIVANQWVRGRSVLVASTNNTAVDVAVGKVAAIDPALLLRTGSAEHRSRLMAQLESLSAREQHGGPSRAVIDRRLELAEAQWRAVLDRLERRSAAEGELAQLLLDVEHLAAALWADPAHAPDATRHDKALRAARRLERSRWRRRGRARALLRIAGPTTTQVGVDDVLAWLKTRSRIDELLGVLENLGPRDAGVDRAELEASASGWSDAGLLALRDSVQVALRDGRVGMQQLARSRTGAIRERTAAFRRVLPHLHGWATTALSARGTFPLEAGLFDLLVIDEASQCSIAQVLPLAYRARRIVVVGDPNQLTPIVTLNRPAIDGVARVAGASEDAFRAARASALADSAFTAYEARAPQVHLLDEHYRCHPAIAGFFNEQFYGGALRILTSVDRPDGAVHGLHLIDVRGRMTGNANPDEVQAVVAWVAAHASEQGTLGVVTPFREQRQLLEASLRAALGEEAWVRRRVKVGTAHTFQGEERDVMLFSTVLAADALARTARWVEDQRNLVNVAVSRAKRALVVVSDVVALADVPVPTLHALVAAARSASAAEIAVHELRENWSGGRGLHSEAERRIFDALSRRGVVPDIKPVVEGYELDFALDGSAGPINVEIDGTRHADPRGRQRRQDLLRDAVLEQIGWRVVRVPAWRAHAEAEAVAAEVLAATREQEC</sequence>
<dbReference type="PANTHER" id="PTHR43788:SF8">
    <property type="entry name" value="DNA-BINDING PROTEIN SMUBP-2"/>
    <property type="match status" value="1"/>
</dbReference>
<keyword evidence="4" id="KW-0347">Helicase</keyword>
<keyword evidence="2" id="KW-0547">Nucleotide-binding</keyword>
<keyword evidence="11" id="KW-1185">Reference proteome</keyword>
<dbReference type="GO" id="GO:0016787">
    <property type="term" value="F:hydrolase activity"/>
    <property type="evidence" value="ECO:0007669"/>
    <property type="project" value="UniProtKB-KW"/>
</dbReference>
<proteinExistence type="inferred from homology"/>
<feature type="domain" description="DNA2/NAM7 helicase-like C-terminal" evidence="9">
    <location>
        <begin position="743"/>
        <end position="921"/>
    </location>
</feature>
<dbReference type="Gene3D" id="3.40.50.300">
    <property type="entry name" value="P-loop containing nucleotide triphosphate hydrolases"/>
    <property type="match status" value="2"/>
</dbReference>
<comment type="similarity">
    <text evidence="1">Belongs to the DNA2/NAM7 helicase family.</text>
</comment>